<dbReference type="AlphaFoldDB" id="A0AB39BU52"/>
<dbReference type="Gene3D" id="3.40.1580.10">
    <property type="entry name" value="SMI1/KNR4-like"/>
    <property type="match status" value="1"/>
</dbReference>
<dbReference type="EMBL" id="CP162551">
    <property type="protein sequence ID" value="XDI37229.1"/>
    <property type="molecule type" value="Genomic_DNA"/>
</dbReference>
<dbReference type="Pfam" id="PF14568">
    <property type="entry name" value="SUKH_6"/>
    <property type="match status" value="1"/>
</dbReference>
<organism evidence="2">
    <name type="scientific">Alkalihalophilus sp. As8PL</name>
    <dbReference type="NCBI Taxonomy" id="3237103"/>
    <lineage>
        <taxon>Bacteria</taxon>
        <taxon>Bacillati</taxon>
        <taxon>Bacillota</taxon>
        <taxon>Bacilli</taxon>
        <taxon>Bacillales</taxon>
        <taxon>Bacillaceae</taxon>
        <taxon>Alkalihalophilus</taxon>
    </lineage>
</organism>
<dbReference type="InterPro" id="IPR018958">
    <property type="entry name" value="Knr4/Smi1-like_dom"/>
</dbReference>
<evidence type="ECO:0000259" key="1">
    <source>
        <dbReference type="SMART" id="SM00860"/>
    </source>
</evidence>
<sequence length="152" mass="17924">MLKKYEGKGFWKRPTTYKPGVQLTEKQISEIEEFLDVELPQPYISLMKEQNGGELYYRYVLFNDGEAALIPYFQELDLETGVGLSSIFSEQFELPSRQILLTGDMHTWITLDYRFSNTPRVCYFTELEDGRWAEEVIAETFEDFLCKLFIKE</sequence>
<dbReference type="RefSeq" id="WP_368504595.1">
    <property type="nucleotide sequence ID" value="NZ_CP162551.1"/>
</dbReference>
<dbReference type="InterPro" id="IPR037883">
    <property type="entry name" value="Knr4/Smi1-like_sf"/>
</dbReference>
<gene>
    <name evidence="2" type="ORF">AB3N04_02620</name>
</gene>
<proteinExistence type="predicted"/>
<dbReference type="SUPFAM" id="SSF160631">
    <property type="entry name" value="SMI1/KNR4-like"/>
    <property type="match status" value="1"/>
</dbReference>
<dbReference type="SMART" id="SM00860">
    <property type="entry name" value="SMI1_KNR4"/>
    <property type="match status" value="1"/>
</dbReference>
<reference evidence="2" key="1">
    <citation type="submission" date="2024-07" db="EMBL/GenBank/DDBJ databases">
        <title>Identification and characteristics of an arsenic-resistant bacterial isolate, which belongs to a novel species.</title>
        <authorList>
            <person name="Juszczyk A."/>
            <person name="Kowalczyk A."/>
            <person name="Was K."/>
            <person name="Kosowicz W."/>
            <person name="Budzyn A."/>
            <person name="Latowski D."/>
        </authorList>
    </citation>
    <scope>NUCLEOTIDE SEQUENCE</scope>
    <source>
        <strain evidence="2">As8PL</strain>
    </source>
</reference>
<protein>
    <submittedName>
        <fullName evidence="2">SMI1/KNR4 family protein</fullName>
    </submittedName>
</protein>
<accession>A0AB39BU52</accession>
<evidence type="ECO:0000313" key="2">
    <source>
        <dbReference type="EMBL" id="XDI37229.1"/>
    </source>
</evidence>
<feature type="domain" description="Knr4/Smi1-like" evidence="1">
    <location>
        <begin position="22"/>
        <end position="147"/>
    </location>
</feature>
<name>A0AB39BU52_9BACI</name>